<accession>A0A918W5T1</accession>
<reference evidence="9" key="1">
    <citation type="journal article" date="2014" name="Int. J. Syst. Evol. Microbiol.">
        <title>Complete genome sequence of Corynebacterium casei LMG S-19264T (=DSM 44701T), isolated from a smear-ripened cheese.</title>
        <authorList>
            <consortium name="US DOE Joint Genome Institute (JGI-PGF)"/>
            <person name="Walter F."/>
            <person name="Albersmeier A."/>
            <person name="Kalinowski J."/>
            <person name="Ruckert C."/>
        </authorList>
    </citation>
    <scope>NUCLEOTIDE SEQUENCE</scope>
    <source>
        <strain evidence="9">JCM 4518</strain>
    </source>
</reference>
<evidence type="ECO:0000259" key="4">
    <source>
        <dbReference type="Pfam" id="PF00534"/>
    </source>
</evidence>
<keyword evidence="2" id="KW-0808">Transferase</keyword>
<dbReference type="GO" id="GO:0000271">
    <property type="term" value="P:polysaccharide biosynthetic process"/>
    <property type="evidence" value="ECO:0007669"/>
    <property type="project" value="UniProtKB-KW"/>
</dbReference>
<evidence type="ECO:0000256" key="2">
    <source>
        <dbReference type="ARBA" id="ARBA00022679"/>
    </source>
</evidence>
<evidence type="ECO:0000256" key="1">
    <source>
        <dbReference type="ARBA" id="ARBA00007583"/>
    </source>
</evidence>
<dbReference type="AlphaFoldDB" id="A0A918W5T1"/>
<dbReference type="InterPro" id="IPR031357">
    <property type="entry name" value="Stealth_CR3"/>
</dbReference>
<keyword evidence="3" id="KW-0270">Exopolysaccharide synthesis</keyword>
<feature type="domain" description="Stealth protein CR1 conserved region 1" evidence="6">
    <location>
        <begin position="627"/>
        <end position="654"/>
    </location>
</feature>
<feature type="domain" description="Stealth protein CR4 conserved region 4" evidence="8">
    <location>
        <begin position="893"/>
        <end position="939"/>
    </location>
</feature>
<dbReference type="Pfam" id="PF17102">
    <property type="entry name" value="Stealth_CR3"/>
    <property type="match status" value="1"/>
</dbReference>
<dbReference type="InterPro" id="IPR031358">
    <property type="entry name" value="Stealth_CR1"/>
</dbReference>
<dbReference type="Pfam" id="PF00534">
    <property type="entry name" value="Glycos_transf_1"/>
    <property type="match status" value="1"/>
</dbReference>
<comment type="caution">
    <text evidence="9">The sequence shown here is derived from an EMBL/GenBank/DDBJ whole genome shotgun (WGS) entry which is preliminary data.</text>
</comment>
<name>A0A918W5T1_9ACTN</name>
<proteinExistence type="inferred from homology"/>
<evidence type="ECO:0000259" key="6">
    <source>
        <dbReference type="Pfam" id="PF17101"/>
    </source>
</evidence>
<dbReference type="Pfam" id="PF17103">
    <property type="entry name" value="Stealth_CR4"/>
    <property type="match status" value="1"/>
</dbReference>
<evidence type="ECO:0000313" key="10">
    <source>
        <dbReference type="Proteomes" id="UP000644020"/>
    </source>
</evidence>
<organism evidence="9 10">
    <name type="scientific">Streptomyces termitum</name>
    <dbReference type="NCBI Taxonomy" id="67368"/>
    <lineage>
        <taxon>Bacteria</taxon>
        <taxon>Bacillati</taxon>
        <taxon>Actinomycetota</taxon>
        <taxon>Actinomycetes</taxon>
        <taxon>Kitasatosporales</taxon>
        <taxon>Streptomycetaceae</taxon>
        <taxon>Streptomyces</taxon>
    </lineage>
</organism>
<feature type="domain" description="Stealth protein CR2 conserved region 2" evidence="5">
    <location>
        <begin position="667"/>
        <end position="771"/>
    </location>
</feature>
<dbReference type="SUPFAM" id="SSF53756">
    <property type="entry name" value="UDP-Glycosyltransferase/glycogen phosphorylase"/>
    <property type="match status" value="1"/>
</dbReference>
<dbReference type="EMBL" id="BMUL01000002">
    <property type="protein sequence ID" value="GHA69099.1"/>
    <property type="molecule type" value="Genomic_DNA"/>
</dbReference>
<dbReference type="InterPro" id="IPR031356">
    <property type="entry name" value="Stealth_CR4"/>
</dbReference>
<feature type="domain" description="Stealth protein CR3 conserved region 3" evidence="7">
    <location>
        <begin position="818"/>
        <end position="865"/>
    </location>
</feature>
<dbReference type="InterPro" id="IPR047141">
    <property type="entry name" value="Stealth"/>
</dbReference>
<dbReference type="GO" id="GO:0016757">
    <property type="term" value="F:glycosyltransferase activity"/>
    <property type="evidence" value="ECO:0007669"/>
    <property type="project" value="InterPro"/>
</dbReference>
<dbReference type="Pfam" id="PF17101">
    <property type="entry name" value="Stealth_CR1"/>
    <property type="match status" value="1"/>
</dbReference>
<sequence length="939" mass="101879">MKITILLTWGDAMGGTEMAAYTQAAQLAPRHEVEVLSVFRTEAEPFLPEAGGLTLRYLVDRTGRAPRPVRGSALSAAECAALAALPSELIDPAWEPAFDRLSDIEMTAALAGLDTDVLVTTTPALMAAAVTLAPARVAVVHQEHRVSQLRGATGEPLLTHAPRLDALVSLTELTTDWFAESLGSAAPRLATVPNAMPDGYRPRSDLGSKTVVVAGRMVPEKQLDHAVQAFAEAVAEHPDWRLRVFGDGPQLVNLRRLVEGLGLHDRVELVGRSRRMEEEWATAALCLMPSRVESFGLVMLEAFTAGVPVVAYDTLTGPSQIVRHEVDGLLVPADDIASLGAALSRLMGDDELRAAYGAAARAGARERFAPELVTARWDALFAEVAAEAPAARAAARADRAARRIAAGGGRSFAVSAPVGRLSPSSGEQKAREVVLQAKDPKALVRSAGRLAEVRDDVPSWRMGEINLELTASALERHGVPFVLLHDPATVGHRLAVKDADRERALRALGTELHGRPVYAELIAPRTAAPGARLAETLTAAPEAEGVRVFKPLVTTSRTLRYGPVYGCGVEFWTAEEGGTGWYAAPRGTTPVGPRLPGLDGDARIAVGGREYPTLEIFTRRLMGDVDFPVDAVYTWVDDTDPAWRAKRDAARRAHGLPADDAQSGDVRFRNRDELRYSLRSLAAHAPWIRRIFLVTDDQAPAWLDTGHPDVRLVGHRELFADPAWLPSFNSHAIESQLHRVEGLSEHFLYLNDDVFFGRPLAPGKFFRSNGTSLFFHSPTAVPPGEVTEETEGYFVAAKNNQALLEAAFGRVATHGFLHTPHALRRSVLAEIAERWPEETARTAATPFRGRTDLSITSSLHHHYGYLTGKASPGGISAAYANIGDYRHHVALGRLLAARHRDVICVGESAEAEVPQDERDRVLRAFLEAYFPVRSPYEKD</sequence>
<dbReference type="Proteomes" id="UP000644020">
    <property type="component" value="Unassembled WGS sequence"/>
</dbReference>
<evidence type="ECO:0000256" key="3">
    <source>
        <dbReference type="ARBA" id="ARBA00023169"/>
    </source>
</evidence>
<evidence type="ECO:0000313" key="9">
    <source>
        <dbReference type="EMBL" id="GHA69099.1"/>
    </source>
</evidence>
<dbReference type="InterPro" id="IPR021520">
    <property type="entry name" value="Stealth_CR2"/>
</dbReference>
<dbReference type="PANTHER" id="PTHR24045">
    <property type="match status" value="1"/>
</dbReference>
<dbReference type="GO" id="GO:0016772">
    <property type="term" value="F:transferase activity, transferring phosphorus-containing groups"/>
    <property type="evidence" value="ECO:0007669"/>
    <property type="project" value="InterPro"/>
</dbReference>
<dbReference type="InterPro" id="IPR001296">
    <property type="entry name" value="Glyco_trans_1"/>
</dbReference>
<evidence type="ECO:0000259" key="5">
    <source>
        <dbReference type="Pfam" id="PF11380"/>
    </source>
</evidence>
<gene>
    <name evidence="9" type="ORF">GCM10010305_09050</name>
</gene>
<dbReference type="PANTHER" id="PTHR24045:SF0">
    <property type="entry name" value="N-ACETYLGLUCOSAMINE-1-PHOSPHOTRANSFERASE SUBUNITS ALPHA_BETA"/>
    <property type="match status" value="1"/>
</dbReference>
<feature type="domain" description="Glycosyl transferase family 1" evidence="4">
    <location>
        <begin position="205"/>
        <end position="361"/>
    </location>
</feature>
<dbReference type="RefSeq" id="WP_189975191.1">
    <property type="nucleotide sequence ID" value="NZ_BMUL01000002.1"/>
</dbReference>
<dbReference type="Pfam" id="PF11380">
    <property type="entry name" value="Stealth_CR2"/>
    <property type="match status" value="1"/>
</dbReference>
<evidence type="ECO:0000259" key="8">
    <source>
        <dbReference type="Pfam" id="PF17103"/>
    </source>
</evidence>
<evidence type="ECO:0000259" key="7">
    <source>
        <dbReference type="Pfam" id="PF17102"/>
    </source>
</evidence>
<dbReference type="Gene3D" id="3.40.50.2000">
    <property type="entry name" value="Glycogen Phosphorylase B"/>
    <property type="match status" value="2"/>
</dbReference>
<reference evidence="9" key="2">
    <citation type="submission" date="2020-09" db="EMBL/GenBank/DDBJ databases">
        <authorList>
            <person name="Sun Q."/>
            <person name="Ohkuma M."/>
        </authorList>
    </citation>
    <scope>NUCLEOTIDE SEQUENCE</scope>
    <source>
        <strain evidence="9">JCM 4518</strain>
    </source>
</reference>
<comment type="similarity">
    <text evidence="1">Belongs to the stealth family.</text>
</comment>
<keyword evidence="10" id="KW-1185">Reference proteome</keyword>
<protein>
    <submittedName>
        <fullName evidence="9">Exopolysaccharide phosphotransferase</fullName>
    </submittedName>
</protein>